<feature type="region of interest" description="Disordered" evidence="1">
    <location>
        <begin position="62"/>
        <end position="223"/>
    </location>
</feature>
<keyword evidence="3" id="KW-1185">Reference proteome</keyword>
<gene>
    <name evidence="2" type="ORF">CMEL01_15820</name>
</gene>
<feature type="compositionally biased region" description="Basic residues" evidence="1">
    <location>
        <begin position="175"/>
        <end position="194"/>
    </location>
</feature>
<proteinExistence type="predicted"/>
<sequence length="223" mass="26069">MVMRRGRTGWSKVGDAVFTYYRPWVAWGVGWLAAGKMRGDRKASGPCRTAFGSRWREREFTAKAKQSTLVPFSDENRRHGHDLGIRKMEGGQALDKGQNKRARVKRERDGRDKKRADGTTDQRNRATGDTGGRRRDETRREREKKSGWKGAAQQASRKPAPSRRERERKSNNQHQQKHHQVHHTRRSKRRRQRCQGRYGTYSVYPVAHPRTRLRVTRSKQVVQ</sequence>
<dbReference type="AlphaFoldDB" id="A0AAI9XRT2"/>
<dbReference type="Proteomes" id="UP001239795">
    <property type="component" value="Unassembled WGS sequence"/>
</dbReference>
<protein>
    <submittedName>
        <fullName evidence="2">Uncharacterized protein</fullName>
    </submittedName>
</protein>
<evidence type="ECO:0000313" key="3">
    <source>
        <dbReference type="Proteomes" id="UP001239795"/>
    </source>
</evidence>
<feature type="compositionally biased region" description="Basic and acidic residues" evidence="1">
    <location>
        <begin position="106"/>
        <end position="146"/>
    </location>
</feature>
<comment type="caution">
    <text evidence="2">The sequence shown here is derived from an EMBL/GenBank/DDBJ whole genome shotgun (WGS) entry which is preliminary data.</text>
</comment>
<evidence type="ECO:0000313" key="2">
    <source>
        <dbReference type="EMBL" id="KAK1457837.1"/>
    </source>
</evidence>
<organism evidence="2 3">
    <name type="scientific">Colletotrichum melonis</name>
    <dbReference type="NCBI Taxonomy" id="1209925"/>
    <lineage>
        <taxon>Eukaryota</taxon>
        <taxon>Fungi</taxon>
        <taxon>Dikarya</taxon>
        <taxon>Ascomycota</taxon>
        <taxon>Pezizomycotina</taxon>
        <taxon>Sordariomycetes</taxon>
        <taxon>Hypocreomycetidae</taxon>
        <taxon>Glomerellales</taxon>
        <taxon>Glomerellaceae</taxon>
        <taxon>Colletotrichum</taxon>
        <taxon>Colletotrichum acutatum species complex</taxon>
    </lineage>
</organism>
<name>A0AAI9XRT2_9PEZI</name>
<dbReference type="EMBL" id="MLGG01000015">
    <property type="protein sequence ID" value="KAK1457837.1"/>
    <property type="molecule type" value="Genomic_DNA"/>
</dbReference>
<feature type="compositionally biased region" description="Basic and acidic residues" evidence="1">
    <location>
        <begin position="74"/>
        <end position="89"/>
    </location>
</feature>
<reference evidence="2 3" key="1">
    <citation type="submission" date="2016-10" db="EMBL/GenBank/DDBJ databases">
        <title>The genome sequence of Colletotrichum fioriniae PJ7.</title>
        <authorList>
            <person name="Baroncelli R."/>
        </authorList>
    </citation>
    <scope>NUCLEOTIDE SEQUENCE [LARGE SCALE GENOMIC DNA]</scope>
    <source>
        <strain evidence="2">Col 31</strain>
    </source>
</reference>
<evidence type="ECO:0000256" key="1">
    <source>
        <dbReference type="SAM" id="MobiDB-lite"/>
    </source>
</evidence>
<accession>A0AAI9XRT2</accession>